<dbReference type="HOGENOM" id="CLU_2757042_0_0_1"/>
<dbReference type="Ensembl" id="ENSCINT00000034161.1">
    <property type="protein sequence ID" value="ENSCINP00000031073.1"/>
    <property type="gene ID" value="ENSCING00000024663.1"/>
</dbReference>
<sequence length="70" mass="8170">MQLEHHNEEKSDLLSRLERAESRVSSLESQLDHNSRTWAKERHELTVRLQEHRNGILRTTGGNLSDPLLN</sequence>
<organism evidence="2 3">
    <name type="scientific">Ciona intestinalis</name>
    <name type="common">Transparent sea squirt</name>
    <name type="synonym">Ascidia intestinalis</name>
    <dbReference type="NCBI Taxonomy" id="7719"/>
    <lineage>
        <taxon>Eukaryota</taxon>
        <taxon>Metazoa</taxon>
        <taxon>Chordata</taxon>
        <taxon>Tunicata</taxon>
        <taxon>Ascidiacea</taxon>
        <taxon>Phlebobranchia</taxon>
        <taxon>Cionidae</taxon>
        <taxon>Ciona</taxon>
    </lineage>
</organism>
<name>H2XN40_CIOIN</name>
<dbReference type="InterPro" id="IPR039889">
    <property type="entry name" value="CCD33"/>
</dbReference>
<dbReference type="InParanoid" id="H2XN40"/>
<dbReference type="Proteomes" id="UP000008144">
    <property type="component" value="Chromosome 4"/>
</dbReference>
<evidence type="ECO:0000313" key="2">
    <source>
        <dbReference type="Ensembl" id="ENSCINP00000031073.1"/>
    </source>
</evidence>
<keyword evidence="3" id="KW-1185">Reference proteome</keyword>
<reference evidence="2" key="2">
    <citation type="journal article" date="2008" name="Genome Biol.">
        <title>Improved genome assembly and evidence-based global gene model set for the chordate Ciona intestinalis: new insight into intron and operon populations.</title>
        <authorList>
            <person name="Satou Y."/>
            <person name="Mineta K."/>
            <person name="Ogasawara M."/>
            <person name="Sasakura Y."/>
            <person name="Shoguchi E."/>
            <person name="Ueno K."/>
            <person name="Yamada L."/>
            <person name="Matsumoto J."/>
            <person name="Wasserscheid J."/>
            <person name="Dewar K."/>
            <person name="Wiley G.B."/>
            <person name="Macmil S.L."/>
            <person name="Roe B.A."/>
            <person name="Zeller R.W."/>
            <person name="Hastings K.E."/>
            <person name="Lemaire P."/>
            <person name="Lindquist E."/>
            <person name="Endo T."/>
            <person name="Hotta K."/>
            <person name="Inaba K."/>
        </authorList>
    </citation>
    <scope>NUCLEOTIDE SEQUENCE [LARGE SCALE GENOMIC DNA]</scope>
    <source>
        <strain evidence="2">wild type</strain>
    </source>
</reference>
<reference evidence="3" key="1">
    <citation type="journal article" date="2002" name="Science">
        <title>The draft genome of Ciona intestinalis: insights into chordate and vertebrate origins.</title>
        <authorList>
            <person name="Dehal P."/>
            <person name="Satou Y."/>
            <person name="Campbell R.K."/>
            <person name="Chapman J."/>
            <person name="Degnan B."/>
            <person name="De Tomaso A."/>
            <person name="Davidson B."/>
            <person name="Di Gregorio A."/>
            <person name="Gelpke M."/>
            <person name="Goodstein D.M."/>
            <person name="Harafuji N."/>
            <person name="Hastings K.E."/>
            <person name="Ho I."/>
            <person name="Hotta K."/>
            <person name="Huang W."/>
            <person name="Kawashima T."/>
            <person name="Lemaire P."/>
            <person name="Martinez D."/>
            <person name="Meinertzhagen I.A."/>
            <person name="Necula S."/>
            <person name="Nonaka M."/>
            <person name="Putnam N."/>
            <person name="Rash S."/>
            <person name="Saiga H."/>
            <person name="Satake M."/>
            <person name="Terry A."/>
            <person name="Yamada L."/>
            <person name="Wang H.G."/>
            <person name="Awazu S."/>
            <person name="Azumi K."/>
            <person name="Boore J."/>
            <person name="Branno M."/>
            <person name="Chin-Bow S."/>
            <person name="DeSantis R."/>
            <person name="Doyle S."/>
            <person name="Francino P."/>
            <person name="Keys D.N."/>
            <person name="Haga S."/>
            <person name="Hayashi H."/>
            <person name="Hino K."/>
            <person name="Imai K.S."/>
            <person name="Inaba K."/>
            <person name="Kano S."/>
            <person name="Kobayashi K."/>
            <person name="Kobayashi M."/>
            <person name="Lee B.I."/>
            <person name="Makabe K.W."/>
            <person name="Manohar C."/>
            <person name="Matassi G."/>
            <person name="Medina M."/>
            <person name="Mochizuki Y."/>
            <person name="Mount S."/>
            <person name="Morishita T."/>
            <person name="Miura S."/>
            <person name="Nakayama A."/>
            <person name="Nishizaka S."/>
            <person name="Nomoto H."/>
            <person name="Ohta F."/>
            <person name="Oishi K."/>
            <person name="Rigoutsos I."/>
            <person name="Sano M."/>
            <person name="Sasaki A."/>
            <person name="Sasakura Y."/>
            <person name="Shoguchi E."/>
            <person name="Shin-i T."/>
            <person name="Spagnuolo A."/>
            <person name="Stainier D."/>
            <person name="Suzuki M.M."/>
            <person name="Tassy O."/>
            <person name="Takatori N."/>
            <person name="Tokuoka M."/>
            <person name="Yagi K."/>
            <person name="Yoshizaki F."/>
            <person name="Wada S."/>
            <person name="Zhang C."/>
            <person name="Hyatt P.D."/>
            <person name="Larimer F."/>
            <person name="Detter C."/>
            <person name="Doggett N."/>
            <person name="Glavina T."/>
            <person name="Hawkins T."/>
            <person name="Richardson P."/>
            <person name="Lucas S."/>
            <person name="Kohara Y."/>
            <person name="Levine M."/>
            <person name="Satoh N."/>
            <person name="Rokhsar D.S."/>
        </authorList>
    </citation>
    <scope>NUCLEOTIDE SEQUENCE [LARGE SCALE GENOMIC DNA]</scope>
</reference>
<dbReference type="AlphaFoldDB" id="H2XN40"/>
<proteinExistence type="predicted"/>
<feature type="compositionally biased region" description="Basic and acidic residues" evidence="1">
    <location>
        <begin position="1"/>
        <end position="22"/>
    </location>
</feature>
<evidence type="ECO:0000313" key="3">
    <source>
        <dbReference type="Proteomes" id="UP000008144"/>
    </source>
</evidence>
<evidence type="ECO:0000256" key="1">
    <source>
        <dbReference type="SAM" id="MobiDB-lite"/>
    </source>
</evidence>
<reference evidence="2" key="4">
    <citation type="submission" date="2025-09" db="UniProtKB">
        <authorList>
            <consortium name="Ensembl"/>
        </authorList>
    </citation>
    <scope>IDENTIFICATION</scope>
</reference>
<dbReference type="PANTHER" id="PTHR21623">
    <property type="entry name" value="SPERIOLIN-BINDING FACTOR"/>
    <property type="match status" value="1"/>
</dbReference>
<protein>
    <submittedName>
        <fullName evidence="2">Uncharacterized protein</fullName>
    </submittedName>
</protein>
<reference evidence="2" key="3">
    <citation type="submission" date="2025-08" db="UniProtKB">
        <authorList>
            <consortium name="Ensembl"/>
        </authorList>
    </citation>
    <scope>IDENTIFICATION</scope>
</reference>
<feature type="region of interest" description="Disordered" evidence="1">
    <location>
        <begin position="1"/>
        <end position="35"/>
    </location>
</feature>
<dbReference type="EMBL" id="EAAA01001965">
    <property type="status" value="NOT_ANNOTATED_CDS"/>
    <property type="molecule type" value="Genomic_DNA"/>
</dbReference>
<accession>H2XN40</accession>
<dbReference type="PANTHER" id="PTHR21623:SF2">
    <property type="entry name" value="COILED-COIL DOMAIN-CONTAINING PROTEIN 33"/>
    <property type="match status" value="1"/>
</dbReference>
<dbReference type="GeneTree" id="ENSGT00940000179298"/>